<organism evidence="2 3">
    <name type="scientific">Cricetulus griseus</name>
    <name type="common">Chinese hamster</name>
    <name type="synonym">Cricetulus barabensis griseus</name>
    <dbReference type="NCBI Taxonomy" id="10029"/>
    <lineage>
        <taxon>Eukaryota</taxon>
        <taxon>Metazoa</taxon>
        <taxon>Chordata</taxon>
        <taxon>Craniata</taxon>
        <taxon>Vertebrata</taxon>
        <taxon>Euteleostomi</taxon>
        <taxon>Mammalia</taxon>
        <taxon>Eutheria</taxon>
        <taxon>Euarchontoglires</taxon>
        <taxon>Glires</taxon>
        <taxon>Rodentia</taxon>
        <taxon>Myomorpha</taxon>
        <taxon>Muroidea</taxon>
        <taxon>Cricetidae</taxon>
        <taxon>Cricetinae</taxon>
        <taxon>Cricetulus</taxon>
    </lineage>
</organism>
<accession>G3IMB3</accession>
<evidence type="ECO:0000256" key="1">
    <source>
        <dbReference type="SAM" id="Phobius"/>
    </source>
</evidence>
<dbReference type="InParanoid" id="G3IMB3"/>
<reference evidence="3" key="1">
    <citation type="journal article" date="2011" name="Nat. Biotechnol.">
        <title>The genomic sequence of the Chinese hamster ovary (CHO)-K1 cell line.</title>
        <authorList>
            <person name="Xu X."/>
            <person name="Nagarajan H."/>
            <person name="Lewis N.E."/>
            <person name="Pan S."/>
            <person name="Cai Z."/>
            <person name="Liu X."/>
            <person name="Chen W."/>
            <person name="Xie M."/>
            <person name="Wang W."/>
            <person name="Hammond S."/>
            <person name="Andersen M.R."/>
            <person name="Neff N."/>
            <person name="Passarelli B."/>
            <person name="Koh W."/>
            <person name="Fan H.C."/>
            <person name="Wang J."/>
            <person name="Gui Y."/>
            <person name="Lee K.H."/>
            <person name="Betenbaugh M.J."/>
            <person name="Quake S.R."/>
            <person name="Famili I."/>
            <person name="Palsson B.O."/>
            <person name="Wang J."/>
        </authorList>
    </citation>
    <scope>NUCLEOTIDE SEQUENCE [LARGE SCALE GENOMIC DNA]</scope>
    <source>
        <strain evidence="3">CHO K1 cell line</strain>
    </source>
</reference>
<dbReference type="EMBL" id="JH004633">
    <property type="protein sequence ID" value="EGW14233.1"/>
    <property type="molecule type" value="Genomic_DNA"/>
</dbReference>
<evidence type="ECO:0000313" key="3">
    <source>
        <dbReference type="Proteomes" id="UP000001075"/>
    </source>
</evidence>
<keyword evidence="1" id="KW-0472">Membrane</keyword>
<dbReference type="AlphaFoldDB" id="G3IMB3"/>
<keyword evidence="1" id="KW-1133">Transmembrane helix</keyword>
<gene>
    <name evidence="2" type="ORF">I79_025050</name>
</gene>
<dbReference type="Proteomes" id="UP000001075">
    <property type="component" value="Unassembled WGS sequence"/>
</dbReference>
<keyword evidence="1" id="KW-0812">Transmembrane</keyword>
<proteinExistence type="predicted"/>
<sequence length="77" mass="8990">MANGGWIGLILFGWMFSFLNSLVLQDLTPLEKNVRLRFQDRKLLEEQIGLQESFEELKKLFKEVHEKIVAPVLSIIM</sequence>
<name>G3IMB3_CRIGR</name>
<feature type="transmembrane region" description="Helical" evidence="1">
    <location>
        <begin position="6"/>
        <end position="27"/>
    </location>
</feature>
<evidence type="ECO:0000313" key="2">
    <source>
        <dbReference type="EMBL" id="EGW14233.1"/>
    </source>
</evidence>
<protein>
    <submittedName>
        <fullName evidence="2">Uncharacterized protein</fullName>
    </submittedName>
</protein>